<accession>A0A3B0KCU3</accession>
<dbReference type="PANTHER" id="PTHR21719:SF1">
    <property type="entry name" value="FI06402P-RELATED"/>
    <property type="match status" value="1"/>
</dbReference>
<dbReference type="OMA" id="IYPAWTQ"/>
<dbReference type="OrthoDB" id="6370328at2759"/>
<feature type="chain" id="PRO_5017406991" description="Platelet-derived growth factor (PDGF) family profile domain-containing protein" evidence="2">
    <location>
        <begin position="32"/>
        <end position="678"/>
    </location>
</feature>
<dbReference type="InterPro" id="IPR000072">
    <property type="entry name" value="PDGF/VEGF_dom"/>
</dbReference>
<evidence type="ECO:0000313" key="4">
    <source>
        <dbReference type="EMBL" id="SPP81458.1"/>
    </source>
</evidence>
<feature type="region of interest" description="Disordered" evidence="1">
    <location>
        <begin position="264"/>
        <end position="297"/>
    </location>
</feature>
<dbReference type="AlphaFoldDB" id="A0A3B0KCU3"/>
<dbReference type="GO" id="GO:0035099">
    <property type="term" value="P:hemocyte migration"/>
    <property type="evidence" value="ECO:0007669"/>
    <property type="project" value="TreeGrafter"/>
</dbReference>
<protein>
    <recommendedName>
        <fullName evidence="3">Platelet-derived growth factor (PDGF) family profile domain-containing protein</fullName>
    </recommendedName>
</protein>
<evidence type="ECO:0000259" key="3">
    <source>
        <dbReference type="PROSITE" id="PS50278"/>
    </source>
</evidence>
<feature type="region of interest" description="Disordered" evidence="1">
    <location>
        <begin position="190"/>
        <end position="243"/>
    </location>
</feature>
<name>A0A3B0KCU3_DROGU</name>
<feature type="compositionally biased region" description="Polar residues" evidence="1">
    <location>
        <begin position="197"/>
        <end position="207"/>
    </location>
</feature>
<dbReference type="Proteomes" id="UP000268350">
    <property type="component" value="Unassembled WGS sequence"/>
</dbReference>
<proteinExistence type="predicted"/>
<feature type="compositionally biased region" description="Acidic residues" evidence="1">
    <location>
        <begin position="264"/>
        <end position="278"/>
    </location>
</feature>
<evidence type="ECO:0000256" key="2">
    <source>
        <dbReference type="SAM" id="SignalP"/>
    </source>
</evidence>
<feature type="domain" description="Platelet-derived growth factor (PDGF) family profile" evidence="3">
    <location>
        <begin position="508"/>
        <end position="577"/>
    </location>
</feature>
<dbReference type="Pfam" id="PF00341">
    <property type="entry name" value="PDGF"/>
    <property type="match status" value="1"/>
</dbReference>
<dbReference type="FunFam" id="2.10.90.10:FF:000053">
    <property type="entry name" value="PDGF-and VEGF-related factor 3"/>
    <property type="match status" value="1"/>
</dbReference>
<dbReference type="GO" id="GO:0008083">
    <property type="term" value="F:growth factor activity"/>
    <property type="evidence" value="ECO:0007669"/>
    <property type="project" value="InterPro"/>
</dbReference>
<keyword evidence="2" id="KW-0732">Signal</keyword>
<dbReference type="EMBL" id="OUUW01000006">
    <property type="protein sequence ID" value="SPP81458.1"/>
    <property type="molecule type" value="Genomic_DNA"/>
</dbReference>
<feature type="compositionally biased region" description="Basic and acidic residues" evidence="1">
    <location>
        <begin position="333"/>
        <end position="347"/>
    </location>
</feature>
<feature type="region of interest" description="Disordered" evidence="1">
    <location>
        <begin position="313"/>
        <end position="386"/>
    </location>
</feature>
<evidence type="ECO:0000256" key="1">
    <source>
        <dbReference type="SAM" id="MobiDB-lite"/>
    </source>
</evidence>
<dbReference type="PANTHER" id="PTHR21719">
    <property type="entry name" value="FI06402P-RELATED"/>
    <property type="match status" value="1"/>
</dbReference>
<feature type="signal peptide" evidence="2">
    <location>
        <begin position="1"/>
        <end position="31"/>
    </location>
</feature>
<dbReference type="PROSITE" id="PS50278">
    <property type="entry name" value="PDGF_2"/>
    <property type="match status" value="1"/>
</dbReference>
<dbReference type="SUPFAM" id="SSF57501">
    <property type="entry name" value="Cystine-knot cytokines"/>
    <property type="match status" value="1"/>
</dbReference>
<feature type="compositionally biased region" description="Basic and acidic residues" evidence="1">
    <location>
        <begin position="395"/>
        <end position="413"/>
    </location>
</feature>
<dbReference type="GO" id="GO:0016020">
    <property type="term" value="C:membrane"/>
    <property type="evidence" value="ECO:0007669"/>
    <property type="project" value="InterPro"/>
</dbReference>
<dbReference type="Gene3D" id="2.10.90.10">
    <property type="entry name" value="Cystine-knot cytokines"/>
    <property type="match status" value="1"/>
</dbReference>
<reference evidence="5" key="1">
    <citation type="submission" date="2018-01" db="EMBL/GenBank/DDBJ databases">
        <authorList>
            <person name="Alioto T."/>
            <person name="Alioto T."/>
        </authorList>
    </citation>
    <scope>NUCLEOTIDE SEQUENCE [LARGE SCALE GENOMIC DNA]</scope>
</reference>
<feature type="compositionally biased region" description="Acidic residues" evidence="1">
    <location>
        <begin position="213"/>
        <end position="235"/>
    </location>
</feature>
<organism evidence="4 5">
    <name type="scientific">Drosophila guanche</name>
    <name type="common">Fruit fly</name>
    <dbReference type="NCBI Taxonomy" id="7266"/>
    <lineage>
        <taxon>Eukaryota</taxon>
        <taxon>Metazoa</taxon>
        <taxon>Ecdysozoa</taxon>
        <taxon>Arthropoda</taxon>
        <taxon>Hexapoda</taxon>
        <taxon>Insecta</taxon>
        <taxon>Pterygota</taxon>
        <taxon>Neoptera</taxon>
        <taxon>Endopterygota</taxon>
        <taxon>Diptera</taxon>
        <taxon>Brachycera</taxon>
        <taxon>Muscomorpha</taxon>
        <taxon>Ephydroidea</taxon>
        <taxon>Drosophilidae</taxon>
        <taxon>Drosophila</taxon>
        <taxon>Sophophora</taxon>
    </lineage>
</organism>
<dbReference type="InterPro" id="IPR029034">
    <property type="entry name" value="Cystine-knot_cytokine"/>
</dbReference>
<gene>
    <name evidence="4" type="ORF">DGUA_6G013085</name>
</gene>
<dbReference type="STRING" id="7266.A0A3B0KCU3"/>
<keyword evidence="5" id="KW-1185">Reference proteome</keyword>
<feature type="compositionally biased region" description="Acidic residues" evidence="1">
    <location>
        <begin position="361"/>
        <end position="383"/>
    </location>
</feature>
<feature type="region of interest" description="Disordered" evidence="1">
    <location>
        <begin position="395"/>
        <end position="414"/>
    </location>
</feature>
<sequence>MAMPPQGGGGGVPLILKFMATLLLLVTLVRAGSDPKGASTVITTTAPQMGNRYPHQQQRLQLLQEAQQLEAAHQHHHHLRHEQHLRAELEGNHKPPSVGVGPGAATAMKLFDQQLPPAATGQQQHHLRHHNRHHVTWEQRVFPSLRHQQHRLAMSSTARPIVTTDAPHPTHSMMSNHSRYFDRDGIYPPWAEPRSTRGPNWRQQVEVDSSSKDDDDDDDDADDDDDEDYEYEEDSSSNAVDEELARQMPRYSLFSQKLPHIESREEEYDAYDQSDESDMNSNRNRHPSVANPHDKAAAKRNIFDWLFKRDKEKEQDKQKTHKDHALVAVRKPHTTEKPTEKATEKATVKPKLQLIDANLQVEEDEDEDSPDDSDSDTDSEESFSNEQWNKIEHEHHLKQQKHQKELQALRESSRNTPLIRPAAAAASYNIENEDVENIYSPNYITGKLTQKKEEQLGTPEAALKTRRQQALMQKRERALAQAHMHQVMTDATCRVPQPRCQRVQQDPSKIYTPHCTVLHRCSEDSGCCPSRTQLCAAKSTHNVELHFFVKSNKQHRPIIEKRTFVNHTECHCIERSNFKEDAVALASTSIVRATILSCTCPRSFEVILQDNGQCRCDCSSGNYDCDWLKRGNEHFAVDDRKCIKHGGCKPPTCEFGHYMDKHGRCPKQHEQPVYNAMS</sequence>
<evidence type="ECO:0000313" key="5">
    <source>
        <dbReference type="Proteomes" id="UP000268350"/>
    </source>
</evidence>